<organism evidence="1 2">
    <name type="scientific">Fusarium euwallaceae</name>
    <dbReference type="NCBI Taxonomy" id="1147111"/>
    <lineage>
        <taxon>Eukaryota</taxon>
        <taxon>Fungi</taxon>
        <taxon>Dikarya</taxon>
        <taxon>Ascomycota</taxon>
        <taxon>Pezizomycotina</taxon>
        <taxon>Sordariomycetes</taxon>
        <taxon>Hypocreomycetidae</taxon>
        <taxon>Hypocreales</taxon>
        <taxon>Nectriaceae</taxon>
        <taxon>Fusarium</taxon>
        <taxon>Fusarium solani species complex</taxon>
    </lineage>
</organism>
<gene>
    <name evidence="1" type="ORF">BHE90_016644</name>
</gene>
<dbReference type="AlphaFoldDB" id="A0A430KZS9"/>
<comment type="caution">
    <text evidence="1">The sequence shown here is derived from an EMBL/GenBank/DDBJ whole genome shotgun (WGS) entry which is preliminary data.</text>
</comment>
<reference evidence="1 2" key="1">
    <citation type="submission" date="2017-06" db="EMBL/GenBank/DDBJ databases">
        <title>Comparative genomic analysis of Ambrosia Fusariam Clade fungi.</title>
        <authorList>
            <person name="Stajich J.E."/>
            <person name="Carrillo J."/>
            <person name="Kijimoto T."/>
            <person name="Eskalen A."/>
            <person name="O'Donnell K."/>
            <person name="Kasson M."/>
        </authorList>
    </citation>
    <scope>NUCLEOTIDE SEQUENCE [LARGE SCALE GENOMIC DNA]</scope>
    <source>
        <strain evidence="1 2">UCR1854</strain>
    </source>
</reference>
<dbReference type="EMBL" id="MIKF01000665">
    <property type="protein sequence ID" value="RTE68975.1"/>
    <property type="molecule type" value="Genomic_DNA"/>
</dbReference>
<dbReference type="Proteomes" id="UP000287124">
    <property type="component" value="Unassembled WGS sequence"/>
</dbReference>
<keyword evidence="2" id="KW-1185">Reference proteome</keyword>
<evidence type="ECO:0000313" key="1">
    <source>
        <dbReference type="EMBL" id="RTE68975.1"/>
    </source>
</evidence>
<evidence type="ECO:0000313" key="2">
    <source>
        <dbReference type="Proteomes" id="UP000287124"/>
    </source>
</evidence>
<name>A0A430KZS9_9HYPO</name>
<sequence length="833" mass="95551">MEDPNEQISLAMYLEFTPELGPDVLSNEAIAHQKDNLAGKMSPESRRQTFCGLDSRAEIPHICLDEDERVSNDAGVTFDVDSIVAFPSNLAVAKRGIRWSPTRMTVSDLQSDLHLRPIPVTYLDANGKQHQVHRPVHQIPHYTFGRVVGFEDISLYLLFPNLYREEQTCMYYLPPESLADVWAKILNTAQEPGFQQFQDITILLQAKNLKVLTKDITWEKMVSRFQTYWASAIDESYTTTDVYFDVGKETCPQQASQVVPWSQLAAGAIEDPTEKRAETLLYRRCCLESYGLQVSSGSAGDQETQKQVFYPFSMLRDTGSLTIETGKRSLRRAAGLLYSQFYPSIKEVFAAGNVYPFTNTAIETLALDKKLRKTWELVGGGLSHQPAALIKAYLYTKLRCHYALLGSMQKSFGIREEHRVSKALFYAIDSQMSSRGLHNERLVVPTDDGSPYYSFTSDTLLSFQDPHFVTWEHTRIMLMFLRCLQFSYSGGLIQKVGGCWQDVRLQPDPHQPDGLRRHEGLGFQRTMDAYGYAWFLDKIDWDTLTFRQPHASYMMFNSPSMQAAYHARYRQIRDVRIDFIRVGKVRQWMIEFSAVPACLDLLADYLRQFCLCAFRKDVFTHIKSALHPERKEAALAGEIPLCYDSVCEALAERHRPPELAHGRRLAVKNIDVLFAWLWDWKDGRFDRKGWADKPYRMLYRQSFEAVKMARGHDKARRWRQELKASFVGSHWMLPYPHGSGFMRKHKDSKKFVWWPAVHSGLRSYYESLGSTCHNAEEPLSTENLKDHPTSGWTVASGEYLDEIHTIPYETADRQPKQSILPLAQARGTQGAMS</sequence>
<accession>A0A430KZS9</accession>
<protein>
    <submittedName>
        <fullName evidence="1">Uncharacterized protein</fullName>
    </submittedName>
</protein>
<proteinExistence type="predicted"/>